<feature type="non-terminal residue" evidence="2">
    <location>
        <position position="1"/>
    </location>
</feature>
<dbReference type="CDD" id="cd00475">
    <property type="entry name" value="Cis_IPPS"/>
    <property type="match status" value="1"/>
</dbReference>
<keyword evidence="1" id="KW-0808">Transferase</keyword>
<dbReference type="AlphaFoldDB" id="X1NRP7"/>
<accession>X1NRP7</accession>
<dbReference type="InterPro" id="IPR036424">
    <property type="entry name" value="UPP_synth-like_sf"/>
</dbReference>
<evidence type="ECO:0000313" key="2">
    <source>
        <dbReference type="EMBL" id="GAI46278.1"/>
    </source>
</evidence>
<reference evidence="2" key="1">
    <citation type="journal article" date="2014" name="Front. Microbiol.">
        <title>High frequency of phylogenetically diverse reductive dehalogenase-homologous genes in deep subseafloor sedimentary metagenomes.</title>
        <authorList>
            <person name="Kawai M."/>
            <person name="Futagami T."/>
            <person name="Toyoda A."/>
            <person name="Takaki Y."/>
            <person name="Nishi S."/>
            <person name="Hori S."/>
            <person name="Arai W."/>
            <person name="Tsubouchi T."/>
            <person name="Morono Y."/>
            <person name="Uchiyama I."/>
            <person name="Ito T."/>
            <person name="Fujiyama A."/>
            <person name="Inagaki F."/>
            <person name="Takami H."/>
        </authorList>
    </citation>
    <scope>NUCLEOTIDE SEQUENCE</scope>
    <source>
        <strain evidence="2">Expedition CK06-06</strain>
    </source>
</reference>
<dbReference type="Gene3D" id="3.40.1180.10">
    <property type="entry name" value="Decaprenyl diphosphate synthase-like"/>
    <property type="match status" value="1"/>
</dbReference>
<dbReference type="InterPro" id="IPR001441">
    <property type="entry name" value="UPP_synth-like"/>
</dbReference>
<dbReference type="PANTHER" id="PTHR10291:SF0">
    <property type="entry name" value="DEHYDRODOLICHYL DIPHOSPHATE SYNTHASE 2"/>
    <property type="match status" value="1"/>
</dbReference>
<dbReference type="EMBL" id="BARV01027042">
    <property type="protein sequence ID" value="GAI46278.1"/>
    <property type="molecule type" value="Genomic_DNA"/>
</dbReference>
<organism evidence="2">
    <name type="scientific">marine sediment metagenome</name>
    <dbReference type="NCBI Taxonomy" id="412755"/>
    <lineage>
        <taxon>unclassified sequences</taxon>
        <taxon>metagenomes</taxon>
        <taxon>ecological metagenomes</taxon>
    </lineage>
</organism>
<dbReference type="SUPFAM" id="SSF64005">
    <property type="entry name" value="Undecaprenyl diphosphate synthase"/>
    <property type="match status" value="1"/>
</dbReference>
<dbReference type="NCBIfam" id="TIGR00055">
    <property type="entry name" value="uppS"/>
    <property type="match status" value="1"/>
</dbReference>
<sequence length="106" mass="12379">AMTLNLAFNYSGRAEIVDAVQRLLESPHPVKLDEEVFSRYLYTDGMPDVNLVIRTAGEFRLSNFLLWQTAYSEFYFTPVLWPDFDTTELERALLSYSERQRRFGGD</sequence>
<dbReference type="Pfam" id="PF01255">
    <property type="entry name" value="Prenyltransf"/>
    <property type="match status" value="1"/>
</dbReference>
<dbReference type="GO" id="GO:0016094">
    <property type="term" value="P:polyprenol biosynthetic process"/>
    <property type="evidence" value="ECO:0007669"/>
    <property type="project" value="TreeGrafter"/>
</dbReference>
<protein>
    <recommendedName>
        <fullName evidence="3">Di-trans,poly-cis-decaprenylcistransferase</fullName>
    </recommendedName>
</protein>
<proteinExistence type="predicted"/>
<dbReference type="PANTHER" id="PTHR10291">
    <property type="entry name" value="DEHYDRODOLICHYL DIPHOSPHATE SYNTHASE FAMILY MEMBER"/>
    <property type="match status" value="1"/>
</dbReference>
<gene>
    <name evidence="2" type="ORF">S06H3_43580</name>
</gene>
<name>X1NRP7_9ZZZZ</name>
<evidence type="ECO:0000256" key="1">
    <source>
        <dbReference type="ARBA" id="ARBA00022679"/>
    </source>
</evidence>
<comment type="caution">
    <text evidence="2">The sequence shown here is derived from an EMBL/GenBank/DDBJ whole genome shotgun (WGS) entry which is preliminary data.</text>
</comment>
<evidence type="ECO:0008006" key="3">
    <source>
        <dbReference type="Google" id="ProtNLM"/>
    </source>
</evidence>
<dbReference type="GO" id="GO:0045547">
    <property type="term" value="F:ditrans,polycis-polyprenyl diphosphate synthase [(2E,6E)-farnesyl diphosphate specific] activity"/>
    <property type="evidence" value="ECO:0007669"/>
    <property type="project" value="TreeGrafter"/>
</dbReference>